<dbReference type="KEGG" id="mten:GWK48_02675"/>
<evidence type="ECO:0000313" key="1">
    <source>
        <dbReference type="EMBL" id="QKQ99441.1"/>
    </source>
</evidence>
<keyword evidence="2" id="KW-1185">Reference proteome</keyword>
<dbReference type="GeneID" id="55640817"/>
<dbReference type="OrthoDB" id="34604at2157"/>
<reference evidence="1 2" key="1">
    <citation type="submission" date="2020-02" db="EMBL/GenBank/DDBJ databases">
        <title>Comparative genome analysis reveals the metabolism and evolution of the thermophilic archaeal genus Metallosphaera.</title>
        <authorList>
            <person name="Jiang C."/>
        </authorList>
    </citation>
    <scope>NUCLEOTIDE SEQUENCE [LARGE SCALE GENOMIC DNA]</scope>
    <source>
        <strain evidence="1 2">Ric-A</strain>
    </source>
</reference>
<dbReference type="EMBL" id="CP049074">
    <property type="protein sequence ID" value="QKQ99441.1"/>
    <property type="molecule type" value="Genomic_DNA"/>
</dbReference>
<accession>A0A6N0NRV4</accession>
<dbReference type="NCBIfam" id="NF040787">
    <property type="entry name" value="S-lay_SlaA_Mtsph"/>
    <property type="match status" value="1"/>
</dbReference>
<sequence length="1375" mass="146270">MNSKAIRYLSLLLVLLMGGSFLSGVITQAQTSGTAGGVTISVSSNWVSYGQVVLVSVYDPNVPQSAVGAKYVEGNITISNGTVTLPLNSTEFENLSSVYYLQNGGHYFWFFITMTPVMSTPTVTVTPYNVTVTKKLTINGSTSNVMLVNNNLVASMGTKNVLHFTIPSSFPDNLISIYGMTVKGGGYVNVTSLYYFSTSKTITIQYSTGASVTINNYEANSGNYQVTAISSQSTVPLNSTWTVLVNDQIMQADPLVGGNGGYTVYVMNNYPGVYSPIIQNVSYVAIKNGVYVNTTIFSDNPISNALSMFGYGNVYNGNYTMYTSSVVTNSTYATLTPGGKTPSYSPSKVEPYQYYNLTIRDRYFTTSTPITIYFSDWLANNASVSVTGTIKETLPQPLKLSVLKGENLTVDAFDNISNFSVNEAIPVKVSLLGQNGETFSSKVINLSETYAGSGVFSMPAVLEIGMNYSIGPNSAGTEIVITLPPYDFSNTSILVTATNDIGASFYYLGQNKPVNVSTPGQIVVGQPSLEPVPQVTVLPNVSTGVELAYYEPNLAFGTPTTLNVQPVATKTYDDIVYNGVTIALANITYVLPNGTSNTVPLSNAGINILSSANGNGTFFINLPRTTIVTEVLKLGYIPSGTQLTFKIYDEFAAQTLTVTYKFQTIAPVITIETPTSTSFSSGEVAYLPPLPYNVLPEKHYILINVTDQLYANSIPSTALQATLNVIVENASGKAIKGTSPILVTLTETGPGTGLFTGQIYYTVVKNSNGYYLDINGISVTNLENVINGFLVFNYTSPSSNQQVNATASLKTSTYTLTVNQTSANPGAYVKVTVNSPGLVEGANMRYTGYLTAYVQYVPWNGYSSTLTPSVAPISLSEDGAGSPLFVGTVVLGNSSVVTLNNLTSIINMAGYTVAPGSVVLVNSNASIGPTSTSSSITPYYQQQTISINVPSLTVSILNPSPASPFAKLEIELNSTLFNLYSHPSPGNYTSISGSGAELLLENIISTVTTQQSQQLITGTALISSSDTSFYYNNSIWVISVPMTLWSGTPGSYGVPINVNLTDLLQVTHNVYTVHTVEVPNVSTGTVSIVSAYAVPSVSGQVATLQINGLVKPIISVYFNNQNITQSAAGAVPYPNTTAGELVNITVYAPDAVDNPNVPGSGSTFNVTILNTANGETTTLVLSQETKIVSGVPIGTPYYTGQLKVVEPDVFTPGVSGEISASPGLVNKVLVNMNVVEGTYFNYNGLKQQLTMKSSTYFYVGVIKVSVLVSHFTLTYNGTPTTSMMVGKTYSILFNVTDNGNVNETVYGTLEVLLNGTPVQPEVIAVVTLAPGQSTQVGALFTPTMPGNYTIVFIPFQNNLLSIPYNQGLTEVVSAS</sequence>
<name>A0A6N0NRV4_9CREN</name>
<proteinExistence type="predicted"/>
<protein>
    <recommendedName>
        <fullName evidence="3">S-layer protein</fullName>
    </recommendedName>
</protein>
<gene>
    <name evidence="1" type="ORF">GWK48_02675</name>
</gene>
<evidence type="ECO:0000313" key="2">
    <source>
        <dbReference type="Proteomes" id="UP000509301"/>
    </source>
</evidence>
<dbReference type="RefSeq" id="WP_174629339.1">
    <property type="nucleotide sequence ID" value="NZ_CP049074.1"/>
</dbReference>
<dbReference type="InterPro" id="IPR053683">
    <property type="entry name" value="SlaA-like"/>
</dbReference>
<evidence type="ECO:0008006" key="3">
    <source>
        <dbReference type="Google" id="ProtNLM"/>
    </source>
</evidence>
<dbReference type="Proteomes" id="UP000509301">
    <property type="component" value="Chromosome"/>
</dbReference>
<organism evidence="1 2">
    <name type="scientific">Metallosphaera tengchongensis</name>
    <dbReference type="NCBI Taxonomy" id="1532350"/>
    <lineage>
        <taxon>Archaea</taxon>
        <taxon>Thermoproteota</taxon>
        <taxon>Thermoprotei</taxon>
        <taxon>Sulfolobales</taxon>
        <taxon>Sulfolobaceae</taxon>
        <taxon>Metallosphaera</taxon>
    </lineage>
</organism>